<gene>
    <name evidence="2" type="ORF">METZ01_LOCUS455453</name>
</gene>
<sequence>MSQRVKTTHVGSLPRSQRVVDLIFARERRESFDRGNFESIMAEEVAATVERQVASGVDVVSDGETSKISYATYVKDRYTGFGGDSPRNAPLDLKKFPGFLERIAKSGGTPEYSRPCCVDEVRPGETADLEADIRHLLAAVNQHQAPAGFMNA</sequence>
<dbReference type="Pfam" id="PF01717">
    <property type="entry name" value="Meth_synt_2"/>
    <property type="match status" value="1"/>
</dbReference>
<dbReference type="Gene3D" id="3.20.20.210">
    <property type="match status" value="1"/>
</dbReference>
<dbReference type="EMBL" id="UINC01189075">
    <property type="protein sequence ID" value="SVE02599.1"/>
    <property type="molecule type" value="Genomic_DNA"/>
</dbReference>
<dbReference type="GO" id="GO:0008270">
    <property type="term" value="F:zinc ion binding"/>
    <property type="evidence" value="ECO:0007669"/>
    <property type="project" value="InterPro"/>
</dbReference>
<dbReference type="GO" id="GO:0003871">
    <property type="term" value="F:5-methyltetrahydropteroyltriglutamate-homocysteine S-methyltransferase activity"/>
    <property type="evidence" value="ECO:0007669"/>
    <property type="project" value="InterPro"/>
</dbReference>
<protein>
    <recommendedName>
        <fullName evidence="1">Cobalamin-independent methionine synthase MetE C-terminal/archaeal domain-containing protein</fullName>
    </recommendedName>
</protein>
<evidence type="ECO:0000313" key="2">
    <source>
        <dbReference type="EMBL" id="SVE02599.1"/>
    </source>
</evidence>
<evidence type="ECO:0000259" key="1">
    <source>
        <dbReference type="Pfam" id="PF01717"/>
    </source>
</evidence>
<accession>A0A383A4W4</accession>
<organism evidence="2">
    <name type="scientific">marine metagenome</name>
    <dbReference type="NCBI Taxonomy" id="408172"/>
    <lineage>
        <taxon>unclassified sequences</taxon>
        <taxon>metagenomes</taxon>
        <taxon>ecological metagenomes</taxon>
    </lineage>
</organism>
<dbReference type="InterPro" id="IPR038071">
    <property type="entry name" value="UROD/MetE-like_sf"/>
</dbReference>
<reference evidence="2" key="1">
    <citation type="submission" date="2018-05" db="EMBL/GenBank/DDBJ databases">
        <authorList>
            <person name="Lanie J.A."/>
            <person name="Ng W.-L."/>
            <person name="Kazmierczak K.M."/>
            <person name="Andrzejewski T.M."/>
            <person name="Davidsen T.M."/>
            <person name="Wayne K.J."/>
            <person name="Tettelin H."/>
            <person name="Glass J.I."/>
            <person name="Rusch D."/>
            <person name="Podicherti R."/>
            <person name="Tsui H.-C.T."/>
            <person name="Winkler M.E."/>
        </authorList>
    </citation>
    <scope>NUCLEOTIDE SEQUENCE</scope>
</reference>
<dbReference type="InterPro" id="IPR002629">
    <property type="entry name" value="Met_Synth_C/arc"/>
</dbReference>
<name>A0A383A4W4_9ZZZZ</name>
<proteinExistence type="predicted"/>
<feature type="domain" description="Cobalamin-independent methionine synthase MetE C-terminal/archaeal" evidence="1">
    <location>
        <begin position="6"/>
        <end position="67"/>
    </location>
</feature>
<feature type="non-terminal residue" evidence="2">
    <location>
        <position position="152"/>
    </location>
</feature>
<dbReference type="AlphaFoldDB" id="A0A383A4W4"/>
<dbReference type="SUPFAM" id="SSF51726">
    <property type="entry name" value="UROD/MetE-like"/>
    <property type="match status" value="1"/>
</dbReference>
<dbReference type="GO" id="GO:0009086">
    <property type="term" value="P:methionine biosynthetic process"/>
    <property type="evidence" value="ECO:0007669"/>
    <property type="project" value="InterPro"/>
</dbReference>